<comment type="caution">
    <text evidence="2">The sequence shown here is derived from an EMBL/GenBank/DDBJ whole genome shotgun (WGS) entry which is preliminary data.</text>
</comment>
<evidence type="ECO:0000313" key="3">
    <source>
        <dbReference type="Proteomes" id="UP000886687"/>
    </source>
</evidence>
<evidence type="ECO:0000256" key="1">
    <source>
        <dbReference type="SAM" id="Phobius"/>
    </source>
</evidence>
<evidence type="ECO:0000313" key="2">
    <source>
        <dbReference type="EMBL" id="MCG7937528.1"/>
    </source>
</evidence>
<feature type="transmembrane region" description="Helical" evidence="1">
    <location>
        <begin position="53"/>
        <end position="71"/>
    </location>
</feature>
<protein>
    <submittedName>
        <fullName evidence="2">Conjugal transfer protein TraX</fullName>
    </submittedName>
</protein>
<organism evidence="2 3">
    <name type="scientific">Candidatus Thiodiazotropha lotti</name>
    <dbReference type="NCBI Taxonomy" id="2792787"/>
    <lineage>
        <taxon>Bacteria</taxon>
        <taxon>Pseudomonadati</taxon>
        <taxon>Pseudomonadota</taxon>
        <taxon>Gammaproteobacteria</taxon>
        <taxon>Chromatiales</taxon>
        <taxon>Sedimenticolaceae</taxon>
        <taxon>Candidatus Thiodiazotropha</taxon>
    </lineage>
</organism>
<accession>A0A9E4K217</accession>
<dbReference type="Proteomes" id="UP000886687">
    <property type="component" value="Unassembled WGS sequence"/>
</dbReference>
<name>A0A9E4K217_9GAMM</name>
<keyword evidence="1" id="KW-1133">Transmembrane helix</keyword>
<feature type="transmembrane region" description="Helical" evidence="1">
    <location>
        <begin position="115"/>
        <end position="133"/>
    </location>
</feature>
<feature type="transmembrane region" description="Helical" evidence="1">
    <location>
        <begin position="222"/>
        <end position="242"/>
    </location>
</feature>
<dbReference type="AlphaFoldDB" id="A0A9E4K217"/>
<reference evidence="2" key="1">
    <citation type="journal article" date="2021" name="Proc. Natl. Acad. Sci. U.S.A.">
        <title>Global biogeography of chemosynthetic symbionts reveals both localized and globally distributed symbiont groups. .</title>
        <authorList>
            <person name="Osvatic J.T."/>
            <person name="Wilkins L.G.E."/>
            <person name="Leibrecht L."/>
            <person name="Leray M."/>
            <person name="Zauner S."/>
            <person name="Polzin J."/>
            <person name="Camacho Y."/>
            <person name="Gros O."/>
            <person name="van Gils J.A."/>
            <person name="Eisen J.A."/>
            <person name="Petersen J.M."/>
            <person name="Yuen B."/>
        </authorList>
    </citation>
    <scope>NUCLEOTIDE SEQUENCE</scope>
    <source>
        <strain evidence="2">MAGL173</strain>
    </source>
</reference>
<dbReference type="Pfam" id="PF05857">
    <property type="entry name" value="TraX"/>
    <property type="match status" value="1"/>
</dbReference>
<feature type="transmembrane region" description="Helical" evidence="1">
    <location>
        <begin position="177"/>
        <end position="210"/>
    </location>
</feature>
<sequence>MLSTTNAQNASLFVDLPSISISSGSLEFLKWFAFLAMIADHIDVFLFSRQMPFLYEIGRLVMPIFMMVLVYNLAQSAIDNHQSYWRVARRLFVYGLISIPIIYLLRQNAGLSETFPLNILFTLLVVTLFCQLWEGGTTRDYTLAILFLLAGGIFVEYFWPGLLFGVSVWTYFRYRNWYFFLGVGIPALGLICLFNGNLWAIVSIPIILVLSKIRIKIPRFRHIFYVLYPLHLGLLLAVQLLIQN</sequence>
<gene>
    <name evidence="2" type="ORF">JAZ04_01555</name>
</gene>
<proteinExistence type="predicted"/>
<keyword evidence="1" id="KW-0812">Transmembrane</keyword>
<keyword evidence="1" id="KW-0472">Membrane</keyword>
<dbReference type="EMBL" id="JAEPDI010000001">
    <property type="protein sequence ID" value="MCG7937528.1"/>
    <property type="molecule type" value="Genomic_DNA"/>
</dbReference>
<dbReference type="InterPro" id="IPR008875">
    <property type="entry name" value="TraX"/>
</dbReference>
<feature type="transmembrane region" description="Helical" evidence="1">
    <location>
        <begin position="145"/>
        <end position="171"/>
    </location>
</feature>
<feature type="transmembrane region" description="Helical" evidence="1">
    <location>
        <begin position="91"/>
        <end position="109"/>
    </location>
</feature>